<dbReference type="SUPFAM" id="SSF48452">
    <property type="entry name" value="TPR-like"/>
    <property type="match status" value="2"/>
</dbReference>
<dbReference type="RefSeq" id="WP_080174090.1">
    <property type="nucleotide sequence ID" value="NZ_AP024855.1"/>
</dbReference>
<feature type="chain" id="PRO_5012843362" evidence="1">
    <location>
        <begin position="24"/>
        <end position="395"/>
    </location>
</feature>
<accession>A0A1T4R7N3</accession>
<gene>
    <name evidence="2" type="ORF">CZ814_01210</name>
</gene>
<proteinExistence type="predicted"/>
<reference evidence="2 3" key="1">
    <citation type="submission" date="2017-02" db="EMBL/GenBank/DDBJ databases">
        <authorList>
            <person name="Peterson S.W."/>
        </authorList>
    </citation>
    <scope>NUCLEOTIDE SEQUENCE [LARGE SCALE GENOMIC DNA]</scope>
    <source>
        <strain evidence="2 3">CECT 9189</strain>
    </source>
</reference>
<dbReference type="Proteomes" id="UP000191116">
    <property type="component" value="Unassembled WGS sequence"/>
</dbReference>
<dbReference type="Gene3D" id="1.25.40.10">
    <property type="entry name" value="Tetratricopeptide repeat domain"/>
    <property type="match status" value="3"/>
</dbReference>
<dbReference type="InterPro" id="IPR011990">
    <property type="entry name" value="TPR-like_helical_dom_sf"/>
</dbReference>
<keyword evidence="1" id="KW-0732">Signal</keyword>
<organism evidence="2 3">
    <name type="scientific">Photobacterium toruni</name>
    <dbReference type="NCBI Taxonomy" id="1935446"/>
    <lineage>
        <taxon>Bacteria</taxon>
        <taxon>Pseudomonadati</taxon>
        <taxon>Pseudomonadota</taxon>
        <taxon>Gammaproteobacteria</taxon>
        <taxon>Vibrionales</taxon>
        <taxon>Vibrionaceae</taxon>
        <taxon>Photobacterium</taxon>
    </lineage>
</organism>
<dbReference type="EMBL" id="FUWP01000004">
    <property type="protein sequence ID" value="SKA11698.1"/>
    <property type="molecule type" value="Genomic_DNA"/>
</dbReference>
<evidence type="ECO:0000313" key="3">
    <source>
        <dbReference type="Proteomes" id="UP000191116"/>
    </source>
</evidence>
<dbReference type="AlphaFoldDB" id="A0A1T4R7N3"/>
<feature type="signal peptide" evidence="1">
    <location>
        <begin position="1"/>
        <end position="23"/>
    </location>
</feature>
<dbReference type="OrthoDB" id="5592888at2"/>
<evidence type="ECO:0000313" key="2">
    <source>
        <dbReference type="EMBL" id="SKA11698.1"/>
    </source>
</evidence>
<sequence>MKKIAFIIALTLSASLPLSYAYASGGQLSQATANKVQRANNLQLNDKLDQAVAILAEMNPSAAYDKAYVQRMLGVFYWQQGKTSQAVKLLTKAVNSGLLKDDQAWTTERMLADILLSEAKYSQALPHYYKLTKNIPAKQKGSELWLRIAQAHYQQSQWQQVLTAMKRYDGYSLKDSMSPLSIKLGAQLQLKHWQGASATLNRLIALEPNKLIWWQQLASIQMRTGKNADALATLKLAKYQGVVLSQQDLKVLAQLYAQQGIPERAAEQIAVLKDANSDKTLLIEQANYWQMAREWNKAIKLWSKVAAKDNHYRWQLAQLLVQEGDYKQALVELDRVKRKDKRAEVELAKVRVYYKMNNLEQAIIHAKQADNIKPSSAAKSWVKYLAQMRKMDASA</sequence>
<name>A0A1T4R7N3_9GAMM</name>
<evidence type="ECO:0000256" key="1">
    <source>
        <dbReference type="SAM" id="SignalP"/>
    </source>
</evidence>
<protein>
    <submittedName>
        <fullName evidence="2">Anaphase-promoting complex, cyclosome, subunit 3</fullName>
    </submittedName>
</protein>